<proteinExistence type="predicted"/>
<accession>A0ACC3SAT0</accession>
<keyword evidence="2" id="KW-1185">Reference proteome</keyword>
<reference evidence="1" key="1">
    <citation type="submission" date="2024-02" db="EMBL/GenBank/DDBJ databases">
        <title>Metagenome Assembled Genome of Zalaria obscura JY119.</title>
        <authorList>
            <person name="Vighnesh L."/>
            <person name="Jagadeeshwari U."/>
            <person name="Venkata Ramana C."/>
            <person name="Sasikala C."/>
        </authorList>
    </citation>
    <scope>NUCLEOTIDE SEQUENCE</scope>
    <source>
        <strain evidence="1">JY119</strain>
    </source>
</reference>
<dbReference type="Proteomes" id="UP001320706">
    <property type="component" value="Unassembled WGS sequence"/>
</dbReference>
<dbReference type="EMBL" id="JAMKPW020000022">
    <property type="protein sequence ID" value="KAK8206497.1"/>
    <property type="molecule type" value="Genomic_DNA"/>
</dbReference>
<sequence>MPESQFRPRKRLVAAGPPSLRSNVQPRTASGAPRSAALARAPTTTTTITSTTLLSLASHVPPMAAPTPTLDAFLSAINSFVRSRNALELRNHLVIEPPYADAYHALIAEARSVFPRGGGREEALEERCAKALEVAREGMEGAPSWTAFVKVVVAWVGFLRDVDTGDLGETYRLLSELLHALSHPQGVLILPTVVNYSRVLSRLAIGLDKQPHLIASLAPNSSSPNNDTGTRETLPERAANILRQAFVTCLNDRSGSASGLTRSGAPDGKKRGIYTIANLCLKILFACRKTRGAAQIFENIYNQSPPLSAYPKSERVTYLYYLGRFLWANGHFYRALLALQQAYNDCHPQALQQRRLILIYLMASNIVCARFPAEALYARPEARGLRERFEPLCQAIRRGDVYAFRRHLDDGSEHYRWFSFYRLDVQLRNRCEPFVWRSLVRKTFILSGDPGNPERRVAPTVDLNHVLTLLRWMEIRYRTPPGASQPQVYIDPDFQGLPGIDAMSERALGLPTMMSVMSKMSSLINQDFLNGYLSYGRHKLAIQGARQKGALAAGFPVMWKVIEARGGEEVPGWKKEQKVVPQAGGAFGGGMRAGPGMVVNLSGARPVGSFG</sequence>
<evidence type="ECO:0000313" key="2">
    <source>
        <dbReference type="Proteomes" id="UP001320706"/>
    </source>
</evidence>
<name>A0ACC3SAT0_9PEZI</name>
<protein>
    <submittedName>
        <fullName evidence="1">Uncharacterized protein</fullName>
    </submittedName>
</protein>
<comment type="caution">
    <text evidence="1">The sequence shown here is derived from an EMBL/GenBank/DDBJ whole genome shotgun (WGS) entry which is preliminary data.</text>
</comment>
<evidence type="ECO:0000313" key="1">
    <source>
        <dbReference type="EMBL" id="KAK8206497.1"/>
    </source>
</evidence>
<gene>
    <name evidence="1" type="ORF">M8818_004330</name>
</gene>
<organism evidence="1 2">
    <name type="scientific">Zalaria obscura</name>
    <dbReference type="NCBI Taxonomy" id="2024903"/>
    <lineage>
        <taxon>Eukaryota</taxon>
        <taxon>Fungi</taxon>
        <taxon>Dikarya</taxon>
        <taxon>Ascomycota</taxon>
        <taxon>Pezizomycotina</taxon>
        <taxon>Dothideomycetes</taxon>
        <taxon>Dothideomycetidae</taxon>
        <taxon>Dothideales</taxon>
        <taxon>Zalariaceae</taxon>
        <taxon>Zalaria</taxon>
    </lineage>
</organism>